<dbReference type="PROSITE" id="PS51419">
    <property type="entry name" value="RAB"/>
    <property type="match status" value="1"/>
</dbReference>
<protein>
    <submittedName>
        <fullName evidence="5">p-loop containing nucleoside triphosphate hydrolase</fullName>
    </submittedName>
</protein>
<dbReference type="PANTHER" id="PTHR47980">
    <property type="entry name" value="LD44762P"/>
    <property type="match status" value="1"/>
</dbReference>
<gene>
    <name evidence="5" type="ORF">PPERSA_10256</name>
</gene>
<keyword evidence="2" id="KW-0547">Nucleotide-binding</keyword>
<dbReference type="NCBIfam" id="TIGR00231">
    <property type="entry name" value="small_GTP"/>
    <property type="match status" value="1"/>
</dbReference>
<dbReference type="Proteomes" id="UP000054937">
    <property type="component" value="Unassembled WGS sequence"/>
</dbReference>
<evidence type="ECO:0000313" key="5">
    <source>
        <dbReference type="EMBL" id="KRX07868.1"/>
    </source>
</evidence>
<dbReference type="InParanoid" id="A0A0V0QZZ9"/>
<evidence type="ECO:0000256" key="3">
    <source>
        <dbReference type="ARBA" id="ARBA00023134"/>
    </source>
</evidence>
<sequence length="218" mass="24952">MKLDVIIIGNSGAGKTSLVQQYKQINPLKEDKDEDANKEFSFKYKPTLGIDLVKKDIVISNKEIKLCIWDTAGQEKYAAITSQYFQKADGVAIVFDLTDLDSFKRVKEFWIEQVNEKSNEDIKKILIGNKVDLKDRKVKFQEAQDLADILQIKYFETSAKTQEQVVEAFDHLAKITLYSIESDNVSNIPLVDNIQITENTPKPNNKLSKVKDFFKSCF</sequence>
<dbReference type="SMART" id="SM00174">
    <property type="entry name" value="RHO"/>
    <property type="match status" value="1"/>
</dbReference>
<proteinExistence type="inferred from homology"/>
<keyword evidence="6" id="KW-1185">Reference proteome</keyword>
<dbReference type="PROSITE" id="PS51417">
    <property type="entry name" value="ARF"/>
    <property type="match status" value="1"/>
</dbReference>
<evidence type="ECO:0000313" key="6">
    <source>
        <dbReference type="Proteomes" id="UP000054937"/>
    </source>
</evidence>
<dbReference type="PROSITE" id="PS51420">
    <property type="entry name" value="RHO"/>
    <property type="match status" value="1"/>
</dbReference>
<dbReference type="SMART" id="SM00173">
    <property type="entry name" value="RAS"/>
    <property type="match status" value="1"/>
</dbReference>
<dbReference type="OrthoDB" id="9989112at2759"/>
<keyword evidence="4" id="KW-0449">Lipoprotein</keyword>
<evidence type="ECO:0000256" key="2">
    <source>
        <dbReference type="ARBA" id="ARBA00022741"/>
    </source>
</evidence>
<dbReference type="SUPFAM" id="SSF52540">
    <property type="entry name" value="P-loop containing nucleoside triphosphate hydrolases"/>
    <property type="match status" value="1"/>
</dbReference>
<dbReference type="InterPro" id="IPR005225">
    <property type="entry name" value="Small_GTP-bd"/>
</dbReference>
<keyword evidence="5" id="KW-0378">Hydrolase</keyword>
<dbReference type="OMA" id="VKEFWIE"/>
<dbReference type="PRINTS" id="PR00449">
    <property type="entry name" value="RASTRNSFRMNG"/>
</dbReference>
<dbReference type="InterPro" id="IPR027417">
    <property type="entry name" value="P-loop_NTPase"/>
</dbReference>
<organism evidence="5 6">
    <name type="scientific">Pseudocohnilembus persalinus</name>
    <name type="common">Ciliate</name>
    <dbReference type="NCBI Taxonomy" id="266149"/>
    <lineage>
        <taxon>Eukaryota</taxon>
        <taxon>Sar</taxon>
        <taxon>Alveolata</taxon>
        <taxon>Ciliophora</taxon>
        <taxon>Intramacronucleata</taxon>
        <taxon>Oligohymenophorea</taxon>
        <taxon>Scuticociliatia</taxon>
        <taxon>Philasterida</taxon>
        <taxon>Pseudocohnilembidae</taxon>
        <taxon>Pseudocohnilembus</taxon>
    </lineage>
</organism>
<dbReference type="AlphaFoldDB" id="A0A0V0QZZ9"/>
<reference evidence="5 6" key="1">
    <citation type="journal article" date="2015" name="Sci. Rep.">
        <title>Genome of the facultative scuticociliatosis pathogen Pseudocohnilembus persalinus provides insight into its virulence through horizontal gene transfer.</title>
        <authorList>
            <person name="Xiong J."/>
            <person name="Wang G."/>
            <person name="Cheng J."/>
            <person name="Tian M."/>
            <person name="Pan X."/>
            <person name="Warren A."/>
            <person name="Jiang C."/>
            <person name="Yuan D."/>
            <person name="Miao W."/>
        </authorList>
    </citation>
    <scope>NUCLEOTIDE SEQUENCE [LARGE SCALE GENOMIC DNA]</scope>
    <source>
        <strain evidence="5">36N120E</strain>
    </source>
</reference>
<name>A0A0V0QZZ9_PSEPJ</name>
<dbReference type="SMART" id="SM00175">
    <property type="entry name" value="RAB"/>
    <property type="match status" value="1"/>
</dbReference>
<evidence type="ECO:0000256" key="1">
    <source>
        <dbReference type="ARBA" id="ARBA00006270"/>
    </source>
</evidence>
<dbReference type="InterPro" id="IPR001806">
    <property type="entry name" value="Small_GTPase"/>
</dbReference>
<dbReference type="PROSITE" id="PS51421">
    <property type="entry name" value="RAS"/>
    <property type="match status" value="1"/>
</dbReference>
<dbReference type="CDD" id="cd00154">
    <property type="entry name" value="Rab"/>
    <property type="match status" value="1"/>
</dbReference>
<evidence type="ECO:0000256" key="4">
    <source>
        <dbReference type="ARBA" id="ARBA00023288"/>
    </source>
</evidence>
<comment type="similarity">
    <text evidence="1">Belongs to the small GTPase superfamily. Rab family.</text>
</comment>
<dbReference type="GO" id="GO:0003924">
    <property type="term" value="F:GTPase activity"/>
    <property type="evidence" value="ECO:0007669"/>
    <property type="project" value="InterPro"/>
</dbReference>
<dbReference type="FunFam" id="3.40.50.300:FF:001329">
    <property type="entry name" value="Small GTP-binding protein, putative"/>
    <property type="match status" value="1"/>
</dbReference>
<comment type="caution">
    <text evidence="5">The sequence shown here is derived from an EMBL/GenBank/DDBJ whole genome shotgun (WGS) entry which is preliminary data.</text>
</comment>
<keyword evidence="3" id="KW-0342">GTP-binding</keyword>
<accession>A0A0V0QZZ9</accession>
<dbReference type="Pfam" id="PF00071">
    <property type="entry name" value="Ras"/>
    <property type="match status" value="1"/>
</dbReference>
<dbReference type="EMBL" id="LDAU01000078">
    <property type="protein sequence ID" value="KRX07868.1"/>
    <property type="molecule type" value="Genomic_DNA"/>
</dbReference>
<dbReference type="InterPro" id="IPR050305">
    <property type="entry name" value="Small_GTPase_Rab"/>
</dbReference>
<dbReference type="SMART" id="SM00176">
    <property type="entry name" value="RAN"/>
    <property type="match status" value="1"/>
</dbReference>
<dbReference type="GO" id="GO:0005525">
    <property type="term" value="F:GTP binding"/>
    <property type="evidence" value="ECO:0007669"/>
    <property type="project" value="UniProtKB-KW"/>
</dbReference>
<dbReference type="Gene3D" id="3.40.50.300">
    <property type="entry name" value="P-loop containing nucleotide triphosphate hydrolases"/>
    <property type="match status" value="1"/>
</dbReference>